<name>A0A1M7TLM5_9BRAD</name>
<evidence type="ECO:0000256" key="1">
    <source>
        <dbReference type="SAM" id="MobiDB-lite"/>
    </source>
</evidence>
<gene>
    <name evidence="2" type="ORF">SAMN05444170_2067</name>
</gene>
<protein>
    <submittedName>
        <fullName evidence="2">Uncharacterized protein</fullName>
    </submittedName>
</protein>
<organism evidence="2 3">
    <name type="scientific">Bradyrhizobium erythrophlei</name>
    <dbReference type="NCBI Taxonomy" id="1437360"/>
    <lineage>
        <taxon>Bacteria</taxon>
        <taxon>Pseudomonadati</taxon>
        <taxon>Pseudomonadota</taxon>
        <taxon>Alphaproteobacteria</taxon>
        <taxon>Hyphomicrobiales</taxon>
        <taxon>Nitrobacteraceae</taxon>
        <taxon>Bradyrhizobium</taxon>
    </lineage>
</organism>
<dbReference type="AlphaFoldDB" id="A0A1M7TLM5"/>
<sequence length="117" mass="13506">MARPRKPTAMLELLGAFKRNPNRKRERQNEPIVTTPLPDPPRRVPKPVKETWQEMRERGWWLTSADRFLVEIAATLMARYRLEEIKSGDVSNLIGVLSKLGFSPRERGALNLPTRTT</sequence>
<dbReference type="Proteomes" id="UP000184096">
    <property type="component" value="Chromosome I"/>
</dbReference>
<reference evidence="3" key="1">
    <citation type="submission" date="2016-11" db="EMBL/GenBank/DDBJ databases">
        <authorList>
            <person name="Varghese N."/>
            <person name="Submissions S."/>
        </authorList>
    </citation>
    <scope>NUCLEOTIDE SEQUENCE [LARGE SCALE GENOMIC DNA]</scope>
    <source>
        <strain evidence="3">GAS401</strain>
    </source>
</reference>
<accession>A0A1M7TLM5</accession>
<feature type="region of interest" description="Disordered" evidence="1">
    <location>
        <begin position="18"/>
        <end position="46"/>
    </location>
</feature>
<proteinExistence type="predicted"/>
<dbReference type="EMBL" id="LT670849">
    <property type="protein sequence ID" value="SHN71610.1"/>
    <property type="molecule type" value="Genomic_DNA"/>
</dbReference>
<evidence type="ECO:0000313" key="3">
    <source>
        <dbReference type="Proteomes" id="UP000184096"/>
    </source>
</evidence>
<keyword evidence="3" id="KW-1185">Reference proteome</keyword>
<evidence type="ECO:0000313" key="2">
    <source>
        <dbReference type="EMBL" id="SHN71610.1"/>
    </source>
</evidence>